<evidence type="ECO:0000256" key="1">
    <source>
        <dbReference type="ARBA" id="ARBA00010815"/>
    </source>
</evidence>
<dbReference type="SUPFAM" id="SSF53335">
    <property type="entry name" value="S-adenosyl-L-methionine-dependent methyltransferases"/>
    <property type="match status" value="1"/>
</dbReference>
<keyword evidence="5" id="KW-0443">Lipid metabolism</keyword>
<dbReference type="Gene3D" id="3.40.50.150">
    <property type="entry name" value="Vaccinia Virus protein VP39"/>
    <property type="match status" value="1"/>
</dbReference>
<dbReference type="Pfam" id="PF02353">
    <property type="entry name" value="CMAS"/>
    <property type="match status" value="1"/>
</dbReference>
<protein>
    <submittedName>
        <fullName evidence="7">Cyclopropane-fatty-acyl-phospholipid synthase</fullName>
    </submittedName>
</protein>
<proteinExistence type="inferred from homology"/>
<keyword evidence="4" id="KW-0949">S-adenosyl-L-methionine</keyword>
<sequence>MNMNSMPPPDAATLTTTSAPTSVSLGFITRYLVSKLNKAHISALRLVLKDGQEVMVGHTQPDIPIPTLHIHNNRIILRSWFNGLLGWAEGYMEGDWQCDNLLLLTDWGLHNEAQLEKAFSGQSLAQRLNRLWHRLHNNSKRGSRRNIAYHYDLGNEFYAHWLDTSMSYSAALFTSADQDLATAQHAKYQRILALSEAQPGDHLLEIGCGWGGFAETVANQPDLQLTGITLSQEQLNWAQDRMTALKADERIKLSFCDYRDLTGVYDRIISIEMFEAVGESHWQTYFETLKRSLKSGGTAVLQIICIEENRFEYYRNNTDFIQRYIFPGGMLPPPSRIRELTQEYGLVMEEEQGFGQDYAQTLHLWRQQFLAAWPEIRSLGYDERFRRMWEYYLVYCESGFRYNALDVRLFKIRKP</sequence>
<accession>A0A1N7IWN0</accession>
<dbReference type="STRING" id="619304.SAMN05421760_101240"/>
<dbReference type="GO" id="GO:0008168">
    <property type="term" value="F:methyltransferase activity"/>
    <property type="evidence" value="ECO:0007669"/>
    <property type="project" value="UniProtKB-KW"/>
</dbReference>
<evidence type="ECO:0000256" key="6">
    <source>
        <dbReference type="PIRSR" id="PIRSR003085-1"/>
    </source>
</evidence>
<organism evidence="7 8">
    <name type="scientific">Neptunomonas antarctica</name>
    <dbReference type="NCBI Taxonomy" id="619304"/>
    <lineage>
        <taxon>Bacteria</taxon>
        <taxon>Pseudomonadati</taxon>
        <taxon>Pseudomonadota</taxon>
        <taxon>Gammaproteobacteria</taxon>
        <taxon>Oceanospirillales</taxon>
        <taxon>Oceanospirillaceae</taxon>
        <taxon>Neptunomonas</taxon>
    </lineage>
</organism>
<evidence type="ECO:0000256" key="5">
    <source>
        <dbReference type="ARBA" id="ARBA00023098"/>
    </source>
</evidence>
<dbReference type="RefSeq" id="WP_054342462.1">
    <property type="nucleotide sequence ID" value="NZ_FTOE01000001.1"/>
</dbReference>
<comment type="similarity">
    <text evidence="1">Belongs to the CFA/CMAS family.</text>
</comment>
<dbReference type="GO" id="GO:0032259">
    <property type="term" value="P:methylation"/>
    <property type="evidence" value="ECO:0007669"/>
    <property type="project" value="UniProtKB-KW"/>
</dbReference>
<dbReference type="PANTHER" id="PTHR43667:SF2">
    <property type="entry name" value="FATTY ACID C-METHYL TRANSFERASE"/>
    <property type="match status" value="1"/>
</dbReference>
<dbReference type="EMBL" id="FTOE01000001">
    <property type="protein sequence ID" value="SIS41495.1"/>
    <property type="molecule type" value="Genomic_DNA"/>
</dbReference>
<evidence type="ECO:0000313" key="7">
    <source>
        <dbReference type="EMBL" id="SIS41495.1"/>
    </source>
</evidence>
<dbReference type="AlphaFoldDB" id="A0A1N7IWN0"/>
<keyword evidence="3" id="KW-0808">Transferase</keyword>
<dbReference type="OrthoDB" id="9782855at2"/>
<evidence type="ECO:0000256" key="2">
    <source>
        <dbReference type="ARBA" id="ARBA00022603"/>
    </source>
</evidence>
<name>A0A1N7IWN0_9GAMM</name>
<dbReference type="PANTHER" id="PTHR43667">
    <property type="entry name" value="CYCLOPROPANE-FATTY-ACYL-PHOSPHOLIPID SYNTHASE"/>
    <property type="match status" value="1"/>
</dbReference>
<dbReference type="InterPro" id="IPR029063">
    <property type="entry name" value="SAM-dependent_MTases_sf"/>
</dbReference>
<keyword evidence="2" id="KW-0489">Methyltransferase</keyword>
<feature type="active site" evidence="6">
    <location>
        <position position="396"/>
    </location>
</feature>
<reference evidence="8" key="1">
    <citation type="submission" date="2017-01" db="EMBL/GenBank/DDBJ databases">
        <authorList>
            <person name="Varghese N."/>
            <person name="Submissions S."/>
        </authorList>
    </citation>
    <scope>NUCLEOTIDE SEQUENCE [LARGE SCALE GENOMIC DNA]</scope>
    <source>
        <strain evidence="8">DSM 22306</strain>
    </source>
</reference>
<keyword evidence="8" id="KW-1185">Reference proteome</keyword>
<evidence type="ECO:0000256" key="4">
    <source>
        <dbReference type="ARBA" id="ARBA00022691"/>
    </source>
</evidence>
<dbReference type="InterPro" id="IPR050723">
    <property type="entry name" value="CFA/CMAS"/>
</dbReference>
<dbReference type="Proteomes" id="UP000185999">
    <property type="component" value="Unassembled WGS sequence"/>
</dbReference>
<gene>
    <name evidence="7" type="ORF">SAMN05421760_101240</name>
</gene>
<evidence type="ECO:0000313" key="8">
    <source>
        <dbReference type="Proteomes" id="UP000185999"/>
    </source>
</evidence>
<evidence type="ECO:0000256" key="3">
    <source>
        <dbReference type="ARBA" id="ARBA00022679"/>
    </source>
</evidence>
<dbReference type="PIRSF" id="PIRSF003085">
    <property type="entry name" value="CMAS"/>
    <property type="match status" value="1"/>
</dbReference>
<dbReference type="CDD" id="cd02440">
    <property type="entry name" value="AdoMet_MTases"/>
    <property type="match status" value="1"/>
</dbReference>
<dbReference type="InterPro" id="IPR003333">
    <property type="entry name" value="CMAS"/>
</dbReference>
<dbReference type="GO" id="GO:0008610">
    <property type="term" value="P:lipid biosynthetic process"/>
    <property type="evidence" value="ECO:0007669"/>
    <property type="project" value="InterPro"/>
</dbReference>